<dbReference type="InterPro" id="IPR000771">
    <property type="entry name" value="FBA_II"/>
</dbReference>
<sequence>MFLVMERIQSKVDIPLVIHGATGVPDEQLKRLIKYRVGKINIGTALRMSFGRTLRETINASPSEFDRIKWFAESMIAVQEAASRKLQLLGCKERV</sequence>
<comment type="cofactor">
    <cofactor evidence="1">
        <name>Zn(2+)</name>
        <dbReference type="ChEBI" id="CHEBI:29105"/>
    </cofactor>
</comment>
<dbReference type="GO" id="GO:0008270">
    <property type="term" value="F:zinc ion binding"/>
    <property type="evidence" value="ECO:0007669"/>
    <property type="project" value="InterPro"/>
</dbReference>
<dbReference type="GO" id="GO:0016832">
    <property type="term" value="F:aldehyde-lyase activity"/>
    <property type="evidence" value="ECO:0007669"/>
    <property type="project" value="InterPro"/>
</dbReference>
<evidence type="ECO:0008006" key="4">
    <source>
        <dbReference type="Google" id="ProtNLM"/>
    </source>
</evidence>
<evidence type="ECO:0000256" key="1">
    <source>
        <dbReference type="ARBA" id="ARBA00001947"/>
    </source>
</evidence>
<dbReference type="AlphaFoldDB" id="A0A198A050"/>
<dbReference type="InterPro" id="IPR013785">
    <property type="entry name" value="Aldolase_TIM"/>
</dbReference>
<dbReference type="OrthoDB" id="9803995at2"/>
<dbReference type="EMBL" id="LYPB01000090">
    <property type="protein sequence ID" value="OAS14393.1"/>
    <property type="molecule type" value="Genomic_DNA"/>
</dbReference>
<dbReference type="PANTHER" id="PTHR30304">
    <property type="entry name" value="D-TAGATOSE-1,6-BISPHOSPHATE ALDOLASE"/>
    <property type="match status" value="1"/>
</dbReference>
<dbReference type="Proteomes" id="UP000078454">
    <property type="component" value="Unassembled WGS sequence"/>
</dbReference>
<evidence type="ECO:0000313" key="3">
    <source>
        <dbReference type="Proteomes" id="UP000078454"/>
    </source>
</evidence>
<accession>A0A198A050</accession>
<dbReference type="PANTHER" id="PTHR30304:SF0">
    <property type="entry name" value="D-TAGATOSE-1,6-BISPHOSPHATE ALDOLASE SUBUNIT GATY-RELATED"/>
    <property type="match status" value="1"/>
</dbReference>
<protein>
    <recommendedName>
        <fullName evidence="4">Fructose-bisphosphate aldolase</fullName>
    </recommendedName>
</protein>
<keyword evidence="3" id="KW-1185">Reference proteome</keyword>
<dbReference type="GO" id="GO:0005975">
    <property type="term" value="P:carbohydrate metabolic process"/>
    <property type="evidence" value="ECO:0007669"/>
    <property type="project" value="InterPro"/>
</dbReference>
<evidence type="ECO:0000313" key="2">
    <source>
        <dbReference type="EMBL" id="OAS14393.1"/>
    </source>
</evidence>
<dbReference type="SUPFAM" id="SSF51569">
    <property type="entry name" value="Aldolase"/>
    <property type="match status" value="1"/>
</dbReference>
<reference evidence="2 3" key="1">
    <citation type="submission" date="2016-05" db="EMBL/GenBank/DDBJ databases">
        <title>Paenibacillus sp. 1ZS3-15 nov., isolated from the rhizosphere soil.</title>
        <authorList>
            <person name="Zhang X.X."/>
            <person name="Zhang J."/>
        </authorList>
    </citation>
    <scope>NUCLEOTIDE SEQUENCE [LARGE SCALE GENOMIC DNA]</scope>
    <source>
        <strain evidence="2 3">1ZS3-15</strain>
    </source>
</reference>
<dbReference type="Pfam" id="PF01116">
    <property type="entry name" value="F_bP_aldolase"/>
    <property type="match status" value="1"/>
</dbReference>
<name>A0A198A050_9BACL</name>
<dbReference type="Gene3D" id="3.20.20.70">
    <property type="entry name" value="Aldolase class I"/>
    <property type="match status" value="1"/>
</dbReference>
<proteinExistence type="predicted"/>
<comment type="caution">
    <text evidence="2">The sequence shown here is derived from an EMBL/GenBank/DDBJ whole genome shotgun (WGS) entry which is preliminary data.</text>
</comment>
<gene>
    <name evidence="2" type="ORF">A8708_13445</name>
</gene>
<organism evidence="2 3">
    <name type="scientific">Paenibacillus oryzisoli</name>
    <dbReference type="NCBI Taxonomy" id="1850517"/>
    <lineage>
        <taxon>Bacteria</taxon>
        <taxon>Bacillati</taxon>
        <taxon>Bacillota</taxon>
        <taxon>Bacilli</taxon>
        <taxon>Bacillales</taxon>
        <taxon>Paenibacillaceae</taxon>
        <taxon>Paenibacillus</taxon>
    </lineage>
</organism>
<dbReference type="STRING" id="1850517.A8708_13445"/>
<dbReference type="InterPro" id="IPR050246">
    <property type="entry name" value="Class_II_FBP_aldolase"/>
</dbReference>